<organism evidence="2 3">
    <name type="scientific">Rhizopus oryzae</name>
    <name type="common">Mucormycosis agent</name>
    <name type="synonym">Rhizopus arrhizus var. delemar</name>
    <dbReference type="NCBI Taxonomy" id="64495"/>
    <lineage>
        <taxon>Eukaryota</taxon>
        <taxon>Fungi</taxon>
        <taxon>Fungi incertae sedis</taxon>
        <taxon>Mucoromycota</taxon>
        <taxon>Mucoromycotina</taxon>
        <taxon>Mucoromycetes</taxon>
        <taxon>Mucorales</taxon>
        <taxon>Mucorineae</taxon>
        <taxon>Rhizopodaceae</taxon>
        <taxon>Rhizopus</taxon>
    </lineage>
</organism>
<accession>A0A9P6WRN9</accession>
<name>A0A9P6WRN9_RHIOR</name>
<dbReference type="AlphaFoldDB" id="A0A9P6WRN9"/>
<reference evidence="2" key="1">
    <citation type="journal article" date="2020" name="Microb. Genom.">
        <title>Genetic diversity of clinical and environmental Mucorales isolates obtained from an investigation of mucormycosis cases among solid organ transplant recipients.</title>
        <authorList>
            <person name="Nguyen M.H."/>
            <person name="Kaul D."/>
            <person name="Muto C."/>
            <person name="Cheng S.J."/>
            <person name="Richter R.A."/>
            <person name="Bruno V.M."/>
            <person name="Liu G."/>
            <person name="Beyhan S."/>
            <person name="Sundermann A.J."/>
            <person name="Mounaud S."/>
            <person name="Pasculle A.W."/>
            <person name="Nierman W.C."/>
            <person name="Driscoll E."/>
            <person name="Cumbie R."/>
            <person name="Clancy C.J."/>
            <person name="Dupont C.L."/>
        </authorList>
    </citation>
    <scope>NUCLEOTIDE SEQUENCE</scope>
    <source>
        <strain evidence="2">GL11</strain>
    </source>
</reference>
<protein>
    <submittedName>
        <fullName evidence="2">Uncharacterized protein</fullName>
    </submittedName>
</protein>
<keyword evidence="3" id="KW-1185">Reference proteome</keyword>
<evidence type="ECO:0000313" key="2">
    <source>
        <dbReference type="EMBL" id="KAG1273419.1"/>
    </source>
</evidence>
<comment type="caution">
    <text evidence="2">The sequence shown here is derived from an EMBL/GenBank/DDBJ whole genome shotgun (WGS) entry which is preliminary data.</text>
</comment>
<proteinExistence type="predicted"/>
<sequence length="94" mass="9767">MRAQGPGHEAGARIGGRSVQGPPYRSAGCSRSCRRRSMASSYPCAAAASYQRSAASLSTGASIMACMNWAPGLPRCASASKARWAMASWRGDSP</sequence>
<dbReference type="Proteomes" id="UP000716291">
    <property type="component" value="Unassembled WGS sequence"/>
</dbReference>
<gene>
    <name evidence="2" type="ORF">G6F64_015355</name>
</gene>
<evidence type="ECO:0000313" key="3">
    <source>
        <dbReference type="Proteomes" id="UP000716291"/>
    </source>
</evidence>
<feature type="region of interest" description="Disordered" evidence="1">
    <location>
        <begin position="1"/>
        <end position="30"/>
    </location>
</feature>
<evidence type="ECO:0000256" key="1">
    <source>
        <dbReference type="SAM" id="MobiDB-lite"/>
    </source>
</evidence>
<dbReference type="EMBL" id="JAANQT010013029">
    <property type="protein sequence ID" value="KAG1273419.1"/>
    <property type="molecule type" value="Genomic_DNA"/>
</dbReference>